<feature type="domain" description="K Homology" evidence="7">
    <location>
        <begin position="652"/>
        <end position="738"/>
    </location>
</feature>
<keyword evidence="9" id="KW-1185">Reference proteome</keyword>
<feature type="compositionally biased region" description="Low complexity" evidence="6">
    <location>
        <begin position="54"/>
        <end position="66"/>
    </location>
</feature>
<dbReference type="Pfam" id="PF00013">
    <property type="entry name" value="KH_1"/>
    <property type="match status" value="5"/>
</dbReference>
<comment type="subcellular location">
    <subcellularLocation>
        <location evidence="1">Cytoplasm</location>
    </subcellularLocation>
</comment>
<dbReference type="PANTHER" id="PTHR10627">
    <property type="entry name" value="SCP160"/>
    <property type="match status" value="1"/>
</dbReference>
<dbReference type="InterPro" id="IPR004087">
    <property type="entry name" value="KH_dom"/>
</dbReference>
<organism evidence="8 9">
    <name type="scientific">Lodderomyces beijingensis</name>
    <dbReference type="NCBI Taxonomy" id="1775926"/>
    <lineage>
        <taxon>Eukaryota</taxon>
        <taxon>Fungi</taxon>
        <taxon>Dikarya</taxon>
        <taxon>Ascomycota</taxon>
        <taxon>Saccharomycotina</taxon>
        <taxon>Pichiomycetes</taxon>
        <taxon>Debaryomycetaceae</taxon>
        <taxon>Candida/Lodderomyces clade</taxon>
        <taxon>Lodderomyces</taxon>
    </lineage>
</organism>
<feature type="region of interest" description="Disordered" evidence="6">
    <location>
        <begin position="1"/>
        <end position="87"/>
    </location>
</feature>
<dbReference type="InterPro" id="IPR004088">
    <property type="entry name" value="KH_dom_type_1"/>
</dbReference>
<feature type="domain" description="K Homology" evidence="7">
    <location>
        <begin position="986"/>
        <end position="1054"/>
    </location>
</feature>
<name>A0ABP0ZGC6_9ASCO</name>
<feature type="domain" description="K Homology" evidence="7">
    <location>
        <begin position="827"/>
        <end position="900"/>
    </location>
</feature>
<dbReference type="InterPro" id="IPR036612">
    <property type="entry name" value="KH_dom_type_1_sf"/>
</dbReference>
<gene>
    <name evidence="8" type="ORF">LODBEIA_P14380</name>
</gene>
<proteinExistence type="predicted"/>
<dbReference type="Proteomes" id="UP001497383">
    <property type="component" value="Chromosome 2"/>
</dbReference>
<dbReference type="Gene3D" id="3.30.1370.10">
    <property type="entry name" value="K Homology domain, type 1"/>
    <property type="match status" value="6"/>
</dbReference>
<dbReference type="Pfam" id="PF24668">
    <property type="entry name" value="KH_Vigilin"/>
    <property type="match status" value="1"/>
</dbReference>
<evidence type="ECO:0000256" key="3">
    <source>
        <dbReference type="ARBA" id="ARBA00022737"/>
    </source>
</evidence>
<dbReference type="PANTHER" id="PTHR10627:SF31">
    <property type="entry name" value="DODECA-SATELLITE-BINDING PROTEIN 1, ISOFORM A"/>
    <property type="match status" value="1"/>
</dbReference>
<feature type="compositionally biased region" description="Basic and acidic residues" evidence="6">
    <location>
        <begin position="1068"/>
        <end position="1082"/>
    </location>
</feature>
<evidence type="ECO:0000256" key="2">
    <source>
        <dbReference type="ARBA" id="ARBA00022490"/>
    </source>
</evidence>
<evidence type="ECO:0000256" key="4">
    <source>
        <dbReference type="ARBA" id="ARBA00022884"/>
    </source>
</evidence>
<evidence type="ECO:0000259" key="7">
    <source>
        <dbReference type="SMART" id="SM00322"/>
    </source>
</evidence>
<dbReference type="SMART" id="SM00322">
    <property type="entry name" value="KH"/>
    <property type="match status" value="8"/>
</dbReference>
<feature type="domain" description="K Homology" evidence="7">
    <location>
        <begin position="904"/>
        <end position="982"/>
    </location>
</feature>
<evidence type="ECO:0000256" key="6">
    <source>
        <dbReference type="SAM" id="MobiDB-lite"/>
    </source>
</evidence>
<dbReference type="SUPFAM" id="SSF54791">
    <property type="entry name" value="Eukaryotic type KH-domain (KH-domain type I)"/>
    <property type="match status" value="6"/>
</dbReference>
<feature type="region of interest" description="Disordered" evidence="6">
    <location>
        <begin position="218"/>
        <end position="239"/>
    </location>
</feature>
<accession>A0ABP0ZGC6</accession>
<evidence type="ECO:0000256" key="5">
    <source>
        <dbReference type="PROSITE-ProRule" id="PRU00117"/>
    </source>
</evidence>
<feature type="region of interest" description="Disordered" evidence="6">
    <location>
        <begin position="1059"/>
        <end position="1082"/>
    </location>
</feature>
<reference evidence="8 9" key="1">
    <citation type="submission" date="2024-03" db="EMBL/GenBank/DDBJ databases">
        <authorList>
            <person name="Brejova B."/>
        </authorList>
    </citation>
    <scope>NUCLEOTIDE SEQUENCE [LARGE SCALE GENOMIC DNA]</scope>
    <source>
        <strain evidence="8 9">CBS 14171</strain>
    </source>
</reference>
<sequence length="1082" mass="118253">MSTPAEIIAARVNRQDEGDYDYENEFVTESAEKSRNSTPSISDESAFPALGLKSSSNGHSPAPSSSTNGSNWGPKMKSPSSAPVSKSAVKKSAATNSSNGFAIKSKIYTIQEAFSLDIEDQLNVARPEFIKILTQVMQETKTNIECTNSQHTKKRTFLITGRPNEVKLAKRLVIKKLTKPVKIKFSIPAKLRSRVIGQGGKNLKPIISANEVKIEIGDEEEVNGGAKDEADSQEEEEDDIFSRTVQITIDGDVDGAKNAKNQILAIVKEETKNLSTKVALEDKVKPFAASALSSIVERYSSLDFSIPDYKSSRTSIVIVGDRENVLEAKSDVKAALEKLASKIVVEEVPIPKTKHQFLPVDKVLQNSFVLIQLPKEGEQNVKFVGEKKNIKAAQEEARKVTSQYKVEVLDMSKAHKGNLRHVKAVAVLLNKTGAFKQIAQANDVIIHVPTAKELQDESVCSIPIEIVSKGEDDKIKLARKAIVNQVNKITPEQTKIITDIDLFFMNRVDETIKEVAKADKVSYVILGNSITLFSSPESGDDGEADDFDDVETTDFQAFDKVDAALNELRELTGKLTLETIEDLSPKEISIVSGPKGTTLKSILAAVGEPHSVTVKLSHEEPASIVIHGLKTSVAHVKKDIEAVLAEAKEYPEGFTATVQVPAQVVSRLIGRNGASLNTIRDEFGVKIDVPVLKNGGGAAGAGADHLYKKDDNEKVDITINGVKKNVEEAKASIAASAKKWADETLARLRIEHQYHRRMIGSQGVYINRLQDKYNVKIRFPSADASAAPSTFADAPKSKDEVTIKGPSKGVAKAEEELKELYQFEKENGFKQVVQIPSKAISRVIGKNGGTINDIADGSGVEYKFKREKSEEEKTGFAEVELTGAKSALKEAVAKIQDIISDVENFVVETIKVDPQYHRDLVGPYGSVMKSIIHEAGGDDLPRNKYNRLLAIPNEGSGSDEIVCQGDKSIVSKIVAQIEKLVEEKKATVVEEVELAKEKHRFVIGAGGSVRSEIERECKVNLSIPKRDDQSNLVKVKGLPENIEKAKAKIIELTKDKEVKNGGAKKGKAAKEQEVKEQEVKEE</sequence>
<feature type="compositionally biased region" description="Low complexity" evidence="6">
    <location>
        <begin position="77"/>
        <end position="87"/>
    </location>
</feature>
<evidence type="ECO:0000313" key="9">
    <source>
        <dbReference type="Proteomes" id="UP001497383"/>
    </source>
</evidence>
<keyword evidence="3" id="KW-0677">Repeat</keyword>
<dbReference type="GeneID" id="92206634"/>
<feature type="domain" description="K Homology" evidence="7">
    <location>
        <begin position="179"/>
        <end position="268"/>
    </location>
</feature>
<keyword evidence="2" id="KW-0963">Cytoplasm</keyword>
<dbReference type="RefSeq" id="XP_066828376.1">
    <property type="nucleotide sequence ID" value="XM_066971326.1"/>
</dbReference>
<dbReference type="InterPro" id="IPR057778">
    <property type="entry name" value="KH_Vigilin_N"/>
</dbReference>
<keyword evidence="4 5" id="KW-0694">RNA-binding</keyword>
<feature type="domain" description="K Homology" evidence="7">
    <location>
        <begin position="569"/>
        <end position="645"/>
    </location>
</feature>
<evidence type="ECO:0000256" key="1">
    <source>
        <dbReference type="ARBA" id="ARBA00004496"/>
    </source>
</evidence>
<dbReference type="CDD" id="cd22450">
    <property type="entry name" value="KH-I_ScSCP160_rpt5"/>
    <property type="match status" value="1"/>
</dbReference>
<feature type="domain" description="K Homology" evidence="7">
    <location>
        <begin position="742"/>
        <end position="822"/>
    </location>
</feature>
<feature type="domain" description="K Homology" evidence="7">
    <location>
        <begin position="116"/>
        <end position="178"/>
    </location>
</feature>
<dbReference type="EMBL" id="OZ022406">
    <property type="protein sequence ID" value="CAK9436923.1"/>
    <property type="molecule type" value="Genomic_DNA"/>
</dbReference>
<dbReference type="PROSITE" id="PS50084">
    <property type="entry name" value="KH_TYPE_1"/>
    <property type="match status" value="5"/>
</dbReference>
<protein>
    <recommendedName>
        <fullName evidence="7">K Homology domain-containing protein</fullName>
    </recommendedName>
</protein>
<evidence type="ECO:0000313" key="8">
    <source>
        <dbReference type="EMBL" id="CAK9436923.1"/>
    </source>
</evidence>